<name>A0ABD1D786_CULPP</name>
<comment type="caution">
    <text evidence="1">The sequence shown here is derived from an EMBL/GenBank/DDBJ whole genome shotgun (WGS) entry which is preliminary data.</text>
</comment>
<dbReference type="Proteomes" id="UP001562425">
    <property type="component" value="Unassembled WGS sequence"/>
</dbReference>
<gene>
    <name evidence="1" type="ORF">pipiens_011207</name>
</gene>
<dbReference type="AlphaFoldDB" id="A0ABD1D786"/>
<reference evidence="1 2" key="1">
    <citation type="submission" date="2024-05" db="EMBL/GenBank/DDBJ databases">
        <title>Culex pipiens pipiens assembly and annotation.</title>
        <authorList>
            <person name="Alout H."/>
            <person name="Durand T."/>
        </authorList>
    </citation>
    <scope>NUCLEOTIDE SEQUENCE [LARGE SCALE GENOMIC DNA]</scope>
    <source>
        <strain evidence="1">HA-2024</strain>
        <tissue evidence="1">Whole body</tissue>
    </source>
</reference>
<protein>
    <submittedName>
        <fullName evidence="1">Uncharacterized protein</fullName>
    </submittedName>
</protein>
<evidence type="ECO:0000313" key="1">
    <source>
        <dbReference type="EMBL" id="KAL1395491.1"/>
    </source>
</evidence>
<proteinExistence type="predicted"/>
<evidence type="ECO:0000313" key="2">
    <source>
        <dbReference type="Proteomes" id="UP001562425"/>
    </source>
</evidence>
<accession>A0ABD1D786</accession>
<organism evidence="1 2">
    <name type="scientific">Culex pipiens pipiens</name>
    <name type="common">Northern house mosquito</name>
    <dbReference type="NCBI Taxonomy" id="38569"/>
    <lineage>
        <taxon>Eukaryota</taxon>
        <taxon>Metazoa</taxon>
        <taxon>Ecdysozoa</taxon>
        <taxon>Arthropoda</taxon>
        <taxon>Hexapoda</taxon>
        <taxon>Insecta</taxon>
        <taxon>Pterygota</taxon>
        <taxon>Neoptera</taxon>
        <taxon>Endopterygota</taxon>
        <taxon>Diptera</taxon>
        <taxon>Nematocera</taxon>
        <taxon>Culicoidea</taxon>
        <taxon>Culicidae</taxon>
        <taxon>Culicinae</taxon>
        <taxon>Culicini</taxon>
        <taxon>Culex</taxon>
        <taxon>Culex</taxon>
    </lineage>
</organism>
<sequence>MDDGDVLWTSSFSFNFFLQTYLSSTVCEPFFFIESPFCVTFLYIPRSARSTGAWYRLVFSRTRFCGNDPDGGTLHVVLRNLTSNSEPILQPGTPRVPCSARACC</sequence>
<dbReference type="EMBL" id="JBEHCU010007126">
    <property type="protein sequence ID" value="KAL1395491.1"/>
    <property type="molecule type" value="Genomic_DNA"/>
</dbReference>
<keyword evidence="2" id="KW-1185">Reference proteome</keyword>